<dbReference type="EMBL" id="JAJJMB010005545">
    <property type="protein sequence ID" value="KAI3938331.1"/>
    <property type="molecule type" value="Genomic_DNA"/>
</dbReference>
<dbReference type="Proteomes" id="UP001202328">
    <property type="component" value="Unassembled WGS sequence"/>
</dbReference>
<comment type="caution">
    <text evidence="2">The sequence shown here is derived from an EMBL/GenBank/DDBJ whole genome shotgun (WGS) entry which is preliminary data.</text>
</comment>
<accession>A0AAD4T6M0</accession>
<reference evidence="2" key="1">
    <citation type="submission" date="2022-04" db="EMBL/GenBank/DDBJ databases">
        <title>A functionally conserved STORR gene fusion in Papaver species that diverged 16.8 million years ago.</title>
        <authorList>
            <person name="Catania T."/>
        </authorList>
    </citation>
    <scope>NUCLEOTIDE SEQUENCE</scope>
    <source>
        <strain evidence="2">S-188037</strain>
    </source>
</reference>
<feature type="region of interest" description="Disordered" evidence="1">
    <location>
        <begin position="1"/>
        <end position="36"/>
    </location>
</feature>
<evidence type="ECO:0000313" key="2">
    <source>
        <dbReference type="EMBL" id="KAI3938331.1"/>
    </source>
</evidence>
<feature type="compositionally biased region" description="Basic and acidic residues" evidence="1">
    <location>
        <begin position="8"/>
        <end position="36"/>
    </location>
</feature>
<evidence type="ECO:0000313" key="3">
    <source>
        <dbReference type="Proteomes" id="UP001202328"/>
    </source>
</evidence>
<organism evidence="2 3">
    <name type="scientific">Papaver atlanticum</name>
    <dbReference type="NCBI Taxonomy" id="357466"/>
    <lineage>
        <taxon>Eukaryota</taxon>
        <taxon>Viridiplantae</taxon>
        <taxon>Streptophyta</taxon>
        <taxon>Embryophyta</taxon>
        <taxon>Tracheophyta</taxon>
        <taxon>Spermatophyta</taxon>
        <taxon>Magnoliopsida</taxon>
        <taxon>Ranunculales</taxon>
        <taxon>Papaveraceae</taxon>
        <taxon>Papaveroideae</taxon>
        <taxon>Papaver</taxon>
    </lineage>
</organism>
<keyword evidence="3" id="KW-1185">Reference proteome</keyword>
<protein>
    <submittedName>
        <fullName evidence="2">Uncharacterized protein</fullName>
    </submittedName>
</protein>
<evidence type="ECO:0000256" key="1">
    <source>
        <dbReference type="SAM" id="MobiDB-lite"/>
    </source>
</evidence>
<name>A0AAD4T6M0_9MAGN</name>
<gene>
    <name evidence="2" type="ORF">MKW98_015230</name>
</gene>
<dbReference type="AlphaFoldDB" id="A0AAD4T6M0"/>
<proteinExistence type="predicted"/>
<sequence>MASSDTLLNKETEQVKVDTVDHRTYPAGEHGEEKTTTENIQVVHEQVVPPQHDEHSKVDSATATPAHAATPGIFAGAAASIASTYQSAKDFAFSSTTNNTHNTDEDTLR</sequence>